<dbReference type="InterPro" id="IPR023353">
    <property type="entry name" value="LemA-like_dom_sf"/>
</dbReference>
<dbReference type="Gene3D" id="1.20.1440.20">
    <property type="entry name" value="LemA-like domain"/>
    <property type="match status" value="1"/>
</dbReference>
<dbReference type="PANTHER" id="PTHR34478:SF2">
    <property type="entry name" value="MEMBRANE PROTEIN"/>
    <property type="match status" value="1"/>
</dbReference>
<feature type="transmembrane region" description="Helical" evidence="7">
    <location>
        <begin position="6"/>
        <end position="23"/>
    </location>
</feature>
<organism evidence="8 9">
    <name type="scientific">Lysinibacillus fusiformis</name>
    <dbReference type="NCBI Taxonomy" id="28031"/>
    <lineage>
        <taxon>Bacteria</taxon>
        <taxon>Bacillati</taxon>
        <taxon>Bacillota</taxon>
        <taxon>Bacilli</taxon>
        <taxon>Bacillales</taxon>
        <taxon>Bacillaceae</taxon>
        <taxon>Lysinibacillus</taxon>
    </lineage>
</organism>
<dbReference type="AlphaFoldDB" id="A0A1H9JNT3"/>
<sequence length="193" mass="21511">MKKWFGPIGIIVIILIVLALVLIPKYNSLVTAEENVDSKWAQVENQLQRRYDLIPNLVESVKGYANHEQQIIADITNARAQMGNANTPEQQAVANDALSGALSRLLVVVENYPNLKADANFRQLMDELAGTENRLAVAREDYNNEVQQFNKHVKRFPGNLMAGMFGFEQKEYFKAAAGAEQAPSIDFSQSGTQ</sequence>
<comment type="subcellular location">
    <subcellularLocation>
        <location evidence="1">Membrane</location>
        <topology evidence="1">Single-pass membrane protein</topology>
    </subcellularLocation>
</comment>
<accession>A0A1H9JNT3</accession>
<gene>
    <name evidence="8" type="ORF">SAMN02787113_02586</name>
</gene>
<dbReference type="Pfam" id="PF04011">
    <property type="entry name" value="LemA"/>
    <property type="match status" value="1"/>
</dbReference>
<protein>
    <submittedName>
        <fullName evidence="8">LemA protein</fullName>
    </submittedName>
</protein>
<comment type="caution">
    <text evidence="8">The sequence shown here is derived from an EMBL/GenBank/DDBJ whole genome shotgun (WGS) entry which is preliminary data.</text>
</comment>
<evidence type="ECO:0000256" key="7">
    <source>
        <dbReference type="SAM" id="Phobius"/>
    </source>
</evidence>
<dbReference type="PANTHER" id="PTHR34478">
    <property type="entry name" value="PROTEIN LEMA"/>
    <property type="match status" value="1"/>
</dbReference>
<keyword evidence="5 7" id="KW-0472">Membrane</keyword>
<comment type="similarity">
    <text evidence="2">Belongs to the LemA family.</text>
</comment>
<dbReference type="GO" id="GO:0016020">
    <property type="term" value="C:membrane"/>
    <property type="evidence" value="ECO:0007669"/>
    <property type="project" value="UniProtKB-SubCell"/>
</dbReference>
<dbReference type="RefSeq" id="WP_089986252.1">
    <property type="nucleotide sequence ID" value="NZ_BJOM01000006.1"/>
</dbReference>
<evidence type="ECO:0000256" key="3">
    <source>
        <dbReference type="ARBA" id="ARBA00022692"/>
    </source>
</evidence>
<keyword evidence="6" id="KW-0175">Coiled coil</keyword>
<feature type="coiled-coil region" evidence="6">
    <location>
        <begin position="121"/>
        <end position="148"/>
    </location>
</feature>
<dbReference type="Proteomes" id="UP000199410">
    <property type="component" value="Unassembled WGS sequence"/>
</dbReference>
<evidence type="ECO:0000256" key="1">
    <source>
        <dbReference type="ARBA" id="ARBA00004167"/>
    </source>
</evidence>
<reference evidence="8 9" key="1">
    <citation type="submission" date="2016-10" db="EMBL/GenBank/DDBJ databases">
        <authorList>
            <person name="Varghese N."/>
            <person name="Submissions S."/>
        </authorList>
    </citation>
    <scope>NUCLEOTIDE SEQUENCE [LARGE SCALE GENOMIC DNA]</scope>
    <source>
        <strain evidence="8 9">TC-13</strain>
    </source>
</reference>
<proteinExistence type="inferred from homology"/>
<evidence type="ECO:0000313" key="8">
    <source>
        <dbReference type="EMBL" id="SEQ88466.1"/>
    </source>
</evidence>
<keyword evidence="4 7" id="KW-1133">Transmembrane helix</keyword>
<name>A0A1H9JNT3_9BACI</name>
<keyword evidence="3 7" id="KW-0812">Transmembrane</keyword>
<dbReference type="InterPro" id="IPR007156">
    <property type="entry name" value="MamQ_LemA"/>
</dbReference>
<evidence type="ECO:0000256" key="5">
    <source>
        <dbReference type="ARBA" id="ARBA00023136"/>
    </source>
</evidence>
<evidence type="ECO:0000313" key="9">
    <source>
        <dbReference type="Proteomes" id="UP000199410"/>
    </source>
</evidence>
<dbReference type="SUPFAM" id="SSF140478">
    <property type="entry name" value="LemA-like"/>
    <property type="match status" value="1"/>
</dbReference>
<dbReference type="EMBL" id="FOEL01000008">
    <property type="protein sequence ID" value="SEQ88466.1"/>
    <property type="molecule type" value="Genomic_DNA"/>
</dbReference>
<evidence type="ECO:0000256" key="2">
    <source>
        <dbReference type="ARBA" id="ARBA00008854"/>
    </source>
</evidence>
<evidence type="ECO:0000256" key="6">
    <source>
        <dbReference type="SAM" id="Coils"/>
    </source>
</evidence>
<evidence type="ECO:0000256" key="4">
    <source>
        <dbReference type="ARBA" id="ARBA00022989"/>
    </source>
</evidence>